<evidence type="ECO:0000313" key="4">
    <source>
        <dbReference type="EMBL" id="WCG21867.1"/>
    </source>
</evidence>
<proteinExistence type="predicted"/>
<protein>
    <submittedName>
        <fullName evidence="4">Helix-turn-helix domain-containing protein</fullName>
    </submittedName>
</protein>
<accession>A0AAE9XEK1</accession>
<dbReference type="InterPro" id="IPR007737">
    <property type="entry name" value="Mga_HTH"/>
</dbReference>
<keyword evidence="2" id="KW-0804">Transcription</keyword>
<evidence type="ECO:0000259" key="3">
    <source>
        <dbReference type="Pfam" id="PF05043"/>
    </source>
</evidence>
<dbReference type="RefSeq" id="WP_272163012.1">
    <property type="nucleotide sequence ID" value="NZ_CP116507.1"/>
</dbReference>
<dbReference type="AlphaFoldDB" id="A0AAE9XEK1"/>
<sequence>MITSFLKRNELAKLRMLAIILYQNKIELKELRDTLNYSTRTIARLVAELNNDIEKSTLSIPNIIINGKYIRLHSNLEDERFFTSYTKKLCLFYLKHSLEYQLFYQIFFKRETNLLTIASHLNTSQSHCYQLLKQLNVILHPFHINIDSKHFDLTIKGEETQVTFFLASAYDIFNVLEDQIVSNQKELFHPFLSHDGFNICDFNNQEVYYIRLLQRVYKERYPYLSHIHLHDTIKPILKTMVIINNPFSQQYFPTSDSLLFYNLYVRTVIPSIDTSSMRNQIGALLTQLHSNPIINSLNALITELYHFFQQHQLSEFTQLRIDKFLYMLTLHTCYIDILHIDIKTLLKEDFHTHILSFLPDTRSQLVIDIENIVASHATSFPLWSSETQQQWIQQMTKVICSLIFPLKQPRLNILIESFSYYSNKCALQHQIANYFSKDMLVFVDNYQEADLIITDQEIPNTRNISHFFIFDHFSNDLWEKLLAMIVQEAHKKLIKSVDTTFI</sequence>
<dbReference type="PANTHER" id="PTHR30185">
    <property type="entry name" value="CRYPTIC BETA-GLUCOSIDE BGL OPERON ANTITERMINATOR"/>
    <property type="match status" value="1"/>
</dbReference>
<organism evidence="4 5">
    <name type="scientific">Vagococcus lutrae</name>
    <dbReference type="NCBI Taxonomy" id="81947"/>
    <lineage>
        <taxon>Bacteria</taxon>
        <taxon>Bacillati</taxon>
        <taxon>Bacillota</taxon>
        <taxon>Bacilli</taxon>
        <taxon>Lactobacillales</taxon>
        <taxon>Enterococcaceae</taxon>
        <taxon>Vagococcus</taxon>
    </lineage>
</organism>
<feature type="domain" description="Mga helix-turn-helix" evidence="3">
    <location>
        <begin position="87"/>
        <end position="168"/>
    </location>
</feature>
<gene>
    <name evidence="4" type="ORF">PML95_05510</name>
</gene>
<keyword evidence="1" id="KW-0805">Transcription regulation</keyword>
<name>A0AAE9XEK1_9ENTE</name>
<feature type="domain" description="Mga helix-turn-helix" evidence="3">
    <location>
        <begin position="12"/>
        <end position="68"/>
    </location>
</feature>
<dbReference type="EMBL" id="CP116507">
    <property type="protein sequence ID" value="WCG21867.1"/>
    <property type="molecule type" value="Genomic_DNA"/>
</dbReference>
<dbReference type="Proteomes" id="UP001179600">
    <property type="component" value="Chromosome"/>
</dbReference>
<dbReference type="Pfam" id="PF05043">
    <property type="entry name" value="Mga"/>
    <property type="match status" value="2"/>
</dbReference>
<evidence type="ECO:0000313" key="5">
    <source>
        <dbReference type="Proteomes" id="UP001179600"/>
    </source>
</evidence>
<dbReference type="PANTHER" id="PTHR30185:SF18">
    <property type="entry name" value="TRANSCRIPTIONAL REGULATOR MTLR"/>
    <property type="match status" value="1"/>
</dbReference>
<evidence type="ECO:0000256" key="2">
    <source>
        <dbReference type="ARBA" id="ARBA00023163"/>
    </source>
</evidence>
<dbReference type="InterPro" id="IPR050661">
    <property type="entry name" value="BglG_antiterminators"/>
</dbReference>
<reference evidence="4" key="1">
    <citation type="submission" date="2023-01" db="EMBL/GenBank/DDBJ databases">
        <title>Oxazolidinone resistance genes in florfenicol resistant enterococci from beef cattle and veal calves at slaughter.</title>
        <authorList>
            <person name="Biggel M."/>
        </authorList>
    </citation>
    <scope>NUCLEOTIDE SEQUENCE</scope>
    <source>
        <strain evidence="4">K204-1</strain>
    </source>
</reference>
<evidence type="ECO:0000256" key="1">
    <source>
        <dbReference type="ARBA" id="ARBA00023015"/>
    </source>
</evidence>